<organism evidence="2 3">
    <name type="scientific">Cohnella candidum</name>
    <dbReference type="NCBI Taxonomy" id="2674991"/>
    <lineage>
        <taxon>Bacteria</taxon>
        <taxon>Bacillati</taxon>
        <taxon>Bacillota</taxon>
        <taxon>Bacilli</taxon>
        <taxon>Bacillales</taxon>
        <taxon>Paenibacillaceae</taxon>
        <taxon>Cohnella</taxon>
    </lineage>
</organism>
<feature type="region of interest" description="Disordered" evidence="1">
    <location>
        <begin position="67"/>
        <end position="148"/>
    </location>
</feature>
<evidence type="ECO:0000313" key="2">
    <source>
        <dbReference type="EMBL" id="AYQ74540.1"/>
    </source>
</evidence>
<sequence>MWWKWMNWAAKTLATALLLSFLSIWTTGYIVNSYMESLLKQLDLPLQTQPFALSGVWGRLWGAHPEPTAAADASEKPTPSPASTSPENAGRGGGSGKASPDPSPSASANANTSTSPGTGGIASGSPGPGLPDETPSVSAFSGSTAEMTAEQRQLLRTVMAKMDAEQLALLSDKLADGLTKAEVEEIGKSIKPILTESEYTQMMELLQSRESGTEDTPNPPAGEELAQNP</sequence>
<feature type="compositionally biased region" description="Polar residues" evidence="1">
    <location>
        <begin position="135"/>
        <end position="146"/>
    </location>
</feature>
<proteinExistence type="predicted"/>
<dbReference type="Proteomes" id="UP000269097">
    <property type="component" value="Chromosome"/>
</dbReference>
<evidence type="ECO:0008006" key="4">
    <source>
        <dbReference type="Google" id="ProtNLM"/>
    </source>
</evidence>
<name>A0A3G3K2D7_9BACL</name>
<dbReference type="EMBL" id="CP033433">
    <property type="protein sequence ID" value="AYQ74540.1"/>
    <property type="molecule type" value="Genomic_DNA"/>
</dbReference>
<dbReference type="AlphaFoldDB" id="A0A3G3K2D7"/>
<dbReference type="RefSeq" id="WP_123042620.1">
    <property type="nucleotide sequence ID" value="NZ_CP033433.1"/>
</dbReference>
<keyword evidence="3" id="KW-1185">Reference proteome</keyword>
<feature type="region of interest" description="Disordered" evidence="1">
    <location>
        <begin position="207"/>
        <end position="229"/>
    </location>
</feature>
<evidence type="ECO:0000256" key="1">
    <source>
        <dbReference type="SAM" id="MobiDB-lite"/>
    </source>
</evidence>
<protein>
    <recommendedName>
        <fullName evidence="4">Spore coat protein</fullName>
    </recommendedName>
</protein>
<dbReference type="KEGG" id="coh:EAV92_19380"/>
<feature type="compositionally biased region" description="Low complexity" evidence="1">
    <location>
        <begin position="97"/>
        <end position="116"/>
    </location>
</feature>
<evidence type="ECO:0000313" key="3">
    <source>
        <dbReference type="Proteomes" id="UP000269097"/>
    </source>
</evidence>
<accession>A0A3G3K2D7</accession>
<gene>
    <name evidence="2" type="ORF">EAV92_19380</name>
</gene>
<reference evidence="2 3" key="1">
    <citation type="submission" date="2018-10" db="EMBL/GenBank/DDBJ databases">
        <title>Genome Sequence of Cohnella sp.</title>
        <authorList>
            <person name="Srinivasan S."/>
            <person name="Kim M.K."/>
        </authorList>
    </citation>
    <scope>NUCLEOTIDE SEQUENCE [LARGE SCALE GENOMIC DNA]</scope>
    <source>
        <strain evidence="2 3">18JY8-7</strain>
    </source>
</reference>